<keyword evidence="2" id="KW-0238">DNA-binding</keyword>
<dbReference type="PROSITE" id="PS00041">
    <property type="entry name" value="HTH_ARAC_FAMILY_1"/>
    <property type="match status" value="1"/>
</dbReference>
<gene>
    <name evidence="5" type="ORF">IAB44_07315</name>
</gene>
<comment type="caution">
    <text evidence="5">The sequence shown here is derived from an EMBL/GenBank/DDBJ whole genome shotgun (WGS) entry which is preliminary data.</text>
</comment>
<dbReference type="Pfam" id="PF02311">
    <property type="entry name" value="AraC_binding"/>
    <property type="match status" value="1"/>
</dbReference>
<dbReference type="InterPro" id="IPR018062">
    <property type="entry name" value="HTH_AraC-typ_CS"/>
</dbReference>
<dbReference type="InterPro" id="IPR014710">
    <property type="entry name" value="RmlC-like_jellyroll"/>
</dbReference>
<dbReference type="SUPFAM" id="SSF51215">
    <property type="entry name" value="Regulatory protein AraC"/>
    <property type="match status" value="1"/>
</dbReference>
<dbReference type="SMART" id="SM00342">
    <property type="entry name" value="HTH_ARAC"/>
    <property type="match status" value="1"/>
</dbReference>
<proteinExistence type="predicted"/>
<protein>
    <submittedName>
        <fullName evidence="5">Helix-turn-helix transcriptional regulator</fullName>
    </submittedName>
</protein>
<evidence type="ECO:0000256" key="2">
    <source>
        <dbReference type="ARBA" id="ARBA00023125"/>
    </source>
</evidence>
<evidence type="ECO:0000256" key="1">
    <source>
        <dbReference type="ARBA" id="ARBA00023015"/>
    </source>
</evidence>
<dbReference type="Pfam" id="PF12833">
    <property type="entry name" value="HTH_18"/>
    <property type="match status" value="1"/>
</dbReference>
<dbReference type="GO" id="GO:0043565">
    <property type="term" value="F:sequence-specific DNA binding"/>
    <property type="evidence" value="ECO:0007669"/>
    <property type="project" value="InterPro"/>
</dbReference>
<dbReference type="InterPro" id="IPR018060">
    <property type="entry name" value="HTH_AraC"/>
</dbReference>
<dbReference type="Gene3D" id="1.10.10.60">
    <property type="entry name" value="Homeodomain-like"/>
    <property type="match status" value="2"/>
</dbReference>
<keyword evidence="3" id="KW-0804">Transcription</keyword>
<name>A0A9D1ETE9_9FIRM</name>
<dbReference type="PROSITE" id="PS01124">
    <property type="entry name" value="HTH_ARAC_FAMILY_2"/>
    <property type="match status" value="1"/>
</dbReference>
<feature type="domain" description="HTH araC/xylS-type" evidence="4">
    <location>
        <begin position="184"/>
        <end position="282"/>
    </location>
</feature>
<organism evidence="5 6">
    <name type="scientific">Candidatus Limivivens intestinipullorum</name>
    <dbReference type="NCBI Taxonomy" id="2840858"/>
    <lineage>
        <taxon>Bacteria</taxon>
        <taxon>Bacillati</taxon>
        <taxon>Bacillota</taxon>
        <taxon>Clostridia</taxon>
        <taxon>Lachnospirales</taxon>
        <taxon>Lachnospiraceae</taxon>
        <taxon>Lachnospiraceae incertae sedis</taxon>
        <taxon>Candidatus Limivivens</taxon>
    </lineage>
</organism>
<dbReference type="PANTHER" id="PTHR43280:SF2">
    <property type="entry name" value="HTH-TYPE TRANSCRIPTIONAL REGULATOR EXSA"/>
    <property type="match status" value="1"/>
</dbReference>
<reference evidence="5" key="2">
    <citation type="journal article" date="2021" name="PeerJ">
        <title>Extensive microbial diversity within the chicken gut microbiome revealed by metagenomics and culture.</title>
        <authorList>
            <person name="Gilroy R."/>
            <person name="Ravi A."/>
            <person name="Getino M."/>
            <person name="Pursley I."/>
            <person name="Horton D.L."/>
            <person name="Alikhan N.F."/>
            <person name="Baker D."/>
            <person name="Gharbi K."/>
            <person name="Hall N."/>
            <person name="Watson M."/>
            <person name="Adriaenssens E.M."/>
            <person name="Foster-Nyarko E."/>
            <person name="Jarju S."/>
            <person name="Secka A."/>
            <person name="Antonio M."/>
            <person name="Oren A."/>
            <person name="Chaudhuri R.R."/>
            <person name="La Ragione R."/>
            <person name="Hildebrand F."/>
            <person name="Pallen M.J."/>
        </authorList>
    </citation>
    <scope>NUCLEOTIDE SEQUENCE</scope>
    <source>
        <strain evidence="5">CHK190-19873</strain>
    </source>
</reference>
<keyword evidence="1" id="KW-0805">Transcription regulation</keyword>
<evidence type="ECO:0000256" key="3">
    <source>
        <dbReference type="ARBA" id="ARBA00023163"/>
    </source>
</evidence>
<dbReference type="Proteomes" id="UP000823935">
    <property type="component" value="Unassembled WGS sequence"/>
</dbReference>
<dbReference type="Gene3D" id="2.60.120.10">
    <property type="entry name" value="Jelly Rolls"/>
    <property type="match status" value="1"/>
</dbReference>
<dbReference type="GO" id="GO:0003700">
    <property type="term" value="F:DNA-binding transcription factor activity"/>
    <property type="evidence" value="ECO:0007669"/>
    <property type="project" value="InterPro"/>
</dbReference>
<dbReference type="SUPFAM" id="SSF46689">
    <property type="entry name" value="Homeodomain-like"/>
    <property type="match status" value="2"/>
</dbReference>
<dbReference type="EMBL" id="DVIQ01000035">
    <property type="protein sequence ID" value="HIS31341.1"/>
    <property type="molecule type" value="Genomic_DNA"/>
</dbReference>
<evidence type="ECO:0000313" key="5">
    <source>
        <dbReference type="EMBL" id="HIS31341.1"/>
    </source>
</evidence>
<dbReference type="InterPro" id="IPR009057">
    <property type="entry name" value="Homeodomain-like_sf"/>
</dbReference>
<dbReference type="AlphaFoldDB" id="A0A9D1ETE9"/>
<accession>A0A9D1ETE9</accession>
<evidence type="ECO:0000259" key="4">
    <source>
        <dbReference type="PROSITE" id="PS01124"/>
    </source>
</evidence>
<reference evidence="5" key="1">
    <citation type="submission" date="2020-10" db="EMBL/GenBank/DDBJ databases">
        <authorList>
            <person name="Gilroy R."/>
        </authorList>
    </citation>
    <scope>NUCLEOTIDE SEQUENCE</scope>
    <source>
        <strain evidence="5">CHK190-19873</strain>
    </source>
</reference>
<dbReference type="InterPro" id="IPR037923">
    <property type="entry name" value="HTH-like"/>
</dbReference>
<dbReference type="PANTHER" id="PTHR43280">
    <property type="entry name" value="ARAC-FAMILY TRANSCRIPTIONAL REGULATOR"/>
    <property type="match status" value="1"/>
</dbReference>
<sequence length="288" mass="34101">MIKHLQGIHETVNYKPNTQICLYRNDEEEDYPPHWHTPFEIIMPIESTYRACCGERAYMLREKDVLIICPGIIHELFAPPEGVRIIFQPNMSQMALREVDFLISMIMPAILITPEAYPGIHEKIHRLMLEIMEEYFSSDPYSETAIYSKFMEILVCVGRNHAQSVRQNFDARDGKQKEYIEKFKMITDYVNEHFTEDLTLEQMASMAGFSKYHFTRLFKQYTDMSFYRYLNEKRISYARSLLLDPNLTVIEVAIRSGFTSLSAFLRMFKLINQYTPTEFRRMYTNPQP</sequence>
<evidence type="ECO:0000313" key="6">
    <source>
        <dbReference type="Proteomes" id="UP000823935"/>
    </source>
</evidence>
<dbReference type="InterPro" id="IPR003313">
    <property type="entry name" value="AraC-bd"/>
</dbReference>